<organism evidence="5 6">
    <name type="scientific">Sphingomonas glacialis</name>
    <dbReference type="NCBI Taxonomy" id="658225"/>
    <lineage>
        <taxon>Bacteria</taxon>
        <taxon>Pseudomonadati</taxon>
        <taxon>Pseudomonadota</taxon>
        <taxon>Alphaproteobacteria</taxon>
        <taxon>Sphingomonadales</taxon>
        <taxon>Sphingomonadaceae</taxon>
        <taxon>Sphingomonas</taxon>
    </lineage>
</organism>
<keyword evidence="4" id="KW-1133">Transmembrane helix</keyword>
<dbReference type="Proteomes" id="UP000319931">
    <property type="component" value="Unassembled WGS sequence"/>
</dbReference>
<accession>A0A502FZC6</accession>
<evidence type="ECO:0000256" key="2">
    <source>
        <dbReference type="ARBA" id="ARBA00022801"/>
    </source>
</evidence>
<dbReference type="Pfam" id="PF01183">
    <property type="entry name" value="Glyco_hydro_25"/>
    <property type="match status" value="1"/>
</dbReference>
<evidence type="ECO:0000256" key="3">
    <source>
        <dbReference type="ARBA" id="ARBA00023295"/>
    </source>
</evidence>
<reference evidence="5 6" key="1">
    <citation type="journal article" date="2019" name="Environ. Microbiol.">
        <title>Species interactions and distinct microbial communities in high Arctic permafrost affected cryosols are associated with the CH4 and CO2 gas fluxes.</title>
        <authorList>
            <person name="Altshuler I."/>
            <person name="Hamel J."/>
            <person name="Turney S."/>
            <person name="Magnuson E."/>
            <person name="Levesque R."/>
            <person name="Greer C."/>
            <person name="Whyte L.G."/>
        </authorList>
    </citation>
    <scope>NUCLEOTIDE SEQUENCE [LARGE SCALE GENOMIC DNA]</scope>
    <source>
        <strain evidence="5 6">E6.1</strain>
    </source>
</reference>
<dbReference type="GO" id="GO:0016052">
    <property type="term" value="P:carbohydrate catabolic process"/>
    <property type="evidence" value="ECO:0007669"/>
    <property type="project" value="TreeGrafter"/>
</dbReference>
<dbReference type="PROSITE" id="PS51904">
    <property type="entry name" value="GLYCOSYL_HYDROL_F25_2"/>
    <property type="match status" value="1"/>
</dbReference>
<dbReference type="Gene3D" id="3.20.20.80">
    <property type="entry name" value="Glycosidases"/>
    <property type="match status" value="1"/>
</dbReference>
<protein>
    <submittedName>
        <fullName evidence="5">Glycosyl hydrolase</fullName>
    </submittedName>
</protein>
<keyword evidence="4" id="KW-0472">Membrane</keyword>
<dbReference type="AlphaFoldDB" id="A0A502FZC6"/>
<keyword evidence="4" id="KW-0812">Transmembrane</keyword>
<dbReference type="InterPro" id="IPR017853">
    <property type="entry name" value="GH"/>
</dbReference>
<sequence>MVKYRLWGIRVGLYATIVGVLALAAIILWVLALSWRPTDRFAFQGLDVSAANGEIDWWAVKRGGADFAYVRATATDQRDPRFEANWAAVAETGMRRGASHAYSLCRLAADQANAFNTMVARDDGALPAAVELDFSQDCTARPTAPIVLDELRRFIAMVESHTGKPMLLKVSKRFDATYGVTLAIARPVWAMQDFFPPDYPARRWRMWQASDMRHIDGVDGPVHWDVVAP</sequence>
<dbReference type="SUPFAM" id="SSF51445">
    <property type="entry name" value="(Trans)glycosidases"/>
    <property type="match status" value="1"/>
</dbReference>
<feature type="transmembrane region" description="Helical" evidence="4">
    <location>
        <begin position="12"/>
        <end position="35"/>
    </location>
</feature>
<keyword evidence="2 5" id="KW-0378">Hydrolase</keyword>
<dbReference type="SMART" id="SM00641">
    <property type="entry name" value="Glyco_25"/>
    <property type="match status" value="1"/>
</dbReference>
<evidence type="ECO:0000313" key="5">
    <source>
        <dbReference type="EMBL" id="TPG54895.1"/>
    </source>
</evidence>
<gene>
    <name evidence="5" type="ORF">EAH76_09845</name>
</gene>
<dbReference type="GO" id="GO:0016998">
    <property type="term" value="P:cell wall macromolecule catabolic process"/>
    <property type="evidence" value="ECO:0007669"/>
    <property type="project" value="InterPro"/>
</dbReference>
<comment type="similarity">
    <text evidence="1">Belongs to the glycosyl hydrolase 25 family.</text>
</comment>
<dbReference type="PANTHER" id="PTHR34135:SF2">
    <property type="entry name" value="LYSOZYME"/>
    <property type="match status" value="1"/>
</dbReference>
<comment type="caution">
    <text evidence="5">The sequence shown here is derived from an EMBL/GenBank/DDBJ whole genome shotgun (WGS) entry which is preliminary data.</text>
</comment>
<proteinExistence type="inferred from homology"/>
<keyword evidence="3" id="KW-0326">Glycosidase</keyword>
<dbReference type="RefSeq" id="WP_140850036.1">
    <property type="nucleotide sequence ID" value="NZ_RCZC01000002.1"/>
</dbReference>
<keyword evidence="6" id="KW-1185">Reference proteome</keyword>
<dbReference type="PANTHER" id="PTHR34135">
    <property type="entry name" value="LYSOZYME"/>
    <property type="match status" value="1"/>
</dbReference>
<dbReference type="GO" id="GO:0009253">
    <property type="term" value="P:peptidoglycan catabolic process"/>
    <property type="evidence" value="ECO:0007669"/>
    <property type="project" value="InterPro"/>
</dbReference>
<name>A0A502FZC6_9SPHN</name>
<dbReference type="GO" id="GO:0003796">
    <property type="term" value="F:lysozyme activity"/>
    <property type="evidence" value="ECO:0007669"/>
    <property type="project" value="InterPro"/>
</dbReference>
<evidence type="ECO:0000313" key="6">
    <source>
        <dbReference type="Proteomes" id="UP000319931"/>
    </source>
</evidence>
<evidence type="ECO:0000256" key="1">
    <source>
        <dbReference type="ARBA" id="ARBA00010646"/>
    </source>
</evidence>
<dbReference type="InterPro" id="IPR002053">
    <property type="entry name" value="Glyco_hydro_25"/>
</dbReference>
<dbReference type="InterPro" id="IPR018077">
    <property type="entry name" value="Glyco_hydro_fam25_subgr"/>
</dbReference>
<dbReference type="OrthoDB" id="9798192at2"/>
<evidence type="ECO:0000256" key="4">
    <source>
        <dbReference type="SAM" id="Phobius"/>
    </source>
</evidence>
<dbReference type="EMBL" id="RCZC01000002">
    <property type="protein sequence ID" value="TPG54895.1"/>
    <property type="molecule type" value="Genomic_DNA"/>
</dbReference>